<dbReference type="Pfam" id="PF00582">
    <property type="entry name" value="Usp"/>
    <property type="match status" value="1"/>
</dbReference>
<dbReference type="EMBL" id="JACHEJ010000007">
    <property type="protein sequence ID" value="MBB6180939.1"/>
    <property type="molecule type" value="Genomic_DNA"/>
</dbReference>
<dbReference type="PRINTS" id="PR01438">
    <property type="entry name" value="UNVRSLSTRESS"/>
</dbReference>
<reference evidence="4 5" key="1">
    <citation type="submission" date="2020-08" db="EMBL/GenBank/DDBJ databases">
        <title>Genomic Encyclopedia of Type Strains, Phase IV (KMG-IV): sequencing the most valuable type-strain genomes for metagenomic binning, comparative biology and taxonomic classification.</title>
        <authorList>
            <person name="Goeker M."/>
        </authorList>
    </citation>
    <scope>NUCLEOTIDE SEQUENCE [LARGE SCALE GENOMIC DNA]</scope>
    <source>
        <strain evidence="4 5">DSM 102134</strain>
    </source>
</reference>
<evidence type="ECO:0000313" key="5">
    <source>
        <dbReference type="Proteomes" id="UP000535501"/>
    </source>
</evidence>
<organism evidence="4 5">
    <name type="scientific">Pseudorhizobium flavum</name>
    <dbReference type="NCBI Taxonomy" id="1335061"/>
    <lineage>
        <taxon>Bacteria</taxon>
        <taxon>Pseudomonadati</taxon>
        <taxon>Pseudomonadota</taxon>
        <taxon>Alphaproteobacteria</taxon>
        <taxon>Hyphomicrobiales</taxon>
        <taxon>Rhizobiaceae</taxon>
        <taxon>Rhizobium/Agrobacterium group</taxon>
        <taxon>Pseudorhizobium</taxon>
    </lineage>
</organism>
<comment type="similarity">
    <text evidence="1 2">Belongs to the universal stress protein A family.</text>
</comment>
<name>A0A7W9YYV3_9HYPH</name>
<accession>A0A7W9YYV3</accession>
<dbReference type="InterPro" id="IPR006015">
    <property type="entry name" value="Universal_stress_UspA"/>
</dbReference>
<dbReference type="PANTHER" id="PTHR46268:SF6">
    <property type="entry name" value="UNIVERSAL STRESS PROTEIN UP12"/>
    <property type="match status" value="1"/>
</dbReference>
<sequence length="136" mass="14885">MYSKIIVAVDVAAIEKAERIVPRAVQLRREGGKILLVGVVEDLPGYVLAEVPASISLDARRDAEAKLDELRKRHGLDSEMEVRQGAPARELLAAAAEHKADLIILASHRPDLSNYFLGATADRVVRHAQCSVLVDR</sequence>
<dbReference type="GO" id="GO:0005737">
    <property type="term" value="C:cytoplasm"/>
    <property type="evidence" value="ECO:0007669"/>
    <property type="project" value="UniProtKB-SubCell"/>
</dbReference>
<comment type="subcellular location">
    <subcellularLocation>
        <location evidence="2">Cytoplasm</location>
    </subcellularLocation>
</comment>
<evidence type="ECO:0000256" key="2">
    <source>
        <dbReference type="PIRNR" id="PIRNR006276"/>
    </source>
</evidence>
<gene>
    <name evidence="4" type="ORF">HNQ75_002922</name>
</gene>
<dbReference type="InterPro" id="IPR014729">
    <property type="entry name" value="Rossmann-like_a/b/a_fold"/>
</dbReference>
<dbReference type="PIRSF" id="PIRSF006276">
    <property type="entry name" value="UspA"/>
    <property type="match status" value="1"/>
</dbReference>
<dbReference type="InterPro" id="IPR006016">
    <property type="entry name" value="UspA"/>
</dbReference>
<dbReference type="SUPFAM" id="SSF52402">
    <property type="entry name" value="Adenine nucleotide alpha hydrolases-like"/>
    <property type="match status" value="1"/>
</dbReference>
<evidence type="ECO:0000313" key="4">
    <source>
        <dbReference type="EMBL" id="MBB6180939.1"/>
    </source>
</evidence>
<keyword evidence="5" id="KW-1185">Reference proteome</keyword>
<dbReference type="Gene3D" id="3.40.50.620">
    <property type="entry name" value="HUPs"/>
    <property type="match status" value="1"/>
</dbReference>
<keyword evidence="2" id="KW-0963">Cytoplasm</keyword>
<comment type="caution">
    <text evidence="4">The sequence shown here is derived from an EMBL/GenBank/DDBJ whole genome shotgun (WGS) entry which is preliminary data.</text>
</comment>
<dbReference type="PANTHER" id="PTHR46268">
    <property type="entry name" value="STRESS RESPONSE PROTEIN NHAX"/>
    <property type="match status" value="1"/>
</dbReference>
<proteinExistence type="inferred from homology"/>
<feature type="domain" description="UspA" evidence="3">
    <location>
        <begin position="1"/>
        <end position="134"/>
    </location>
</feature>
<protein>
    <recommendedName>
        <fullName evidence="2">Universal stress protein</fullName>
    </recommendedName>
</protein>
<dbReference type="AlphaFoldDB" id="A0A7W9YYV3"/>
<evidence type="ECO:0000259" key="3">
    <source>
        <dbReference type="Pfam" id="PF00582"/>
    </source>
</evidence>
<evidence type="ECO:0000256" key="1">
    <source>
        <dbReference type="ARBA" id="ARBA00008791"/>
    </source>
</evidence>
<dbReference type="Proteomes" id="UP000535501">
    <property type="component" value="Unassembled WGS sequence"/>
</dbReference>
<dbReference type="RefSeq" id="WP_077547975.1">
    <property type="nucleotide sequence ID" value="NZ_JACHEJ010000007.1"/>
</dbReference>
<dbReference type="CDD" id="cd00293">
    <property type="entry name" value="USP-like"/>
    <property type="match status" value="1"/>
</dbReference>